<dbReference type="EMBL" id="CATQJL010000326">
    <property type="protein sequence ID" value="CAJ0610397.1"/>
    <property type="molecule type" value="Genomic_DNA"/>
</dbReference>
<dbReference type="AlphaFoldDB" id="A0AA36HGS1"/>
<comment type="caution">
    <text evidence="1">The sequence shown here is derived from an EMBL/GenBank/DDBJ whole genome shotgun (WGS) entry which is preliminary data.</text>
</comment>
<name>A0AA36HGS1_CYLNA</name>
<reference evidence="1" key="1">
    <citation type="submission" date="2023-07" db="EMBL/GenBank/DDBJ databases">
        <authorList>
            <consortium name="CYATHOMIX"/>
        </authorList>
    </citation>
    <scope>NUCLEOTIDE SEQUENCE</scope>
    <source>
        <strain evidence="1">N/A</strain>
    </source>
</reference>
<keyword evidence="2" id="KW-1185">Reference proteome</keyword>
<evidence type="ECO:0000313" key="1">
    <source>
        <dbReference type="EMBL" id="CAJ0610397.1"/>
    </source>
</evidence>
<organism evidence="1 2">
    <name type="scientific">Cylicocyclus nassatus</name>
    <name type="common">Nematode worm</name>
    <dbReference type="NCBI Taxonomy" id="53992"/>
    <lineage>
        <taxon>Eukaryota</taxon>
        <taxon>Metazoa</taxon>
        <taxon>Ecdysozoa</taxon>
        <taxon>Nematoda</taxon>
        <taxon>Chromadorea</taxon>
        <taxon>Rhabditida</taxon>
        <taxon>Rhabditina</taxon>
        <taxon>Rhabditomorpha</taxon>
        <taxon>Strongyloidea</taxon>
        <taxon>Strongylidae</taxon>
        <taxon>Cylicocyclus</taxon>
    </lineage>
</organism>
<proteinExistence type="predicted"/>
<accession>A0AA36HGS1</accession>
<gene>
    <name evidence="1" type="ORF">CYNAS_LOCUS22380</name>
</gene>
<protein>
    <submittedName>
        <fullName evidence="1">Uncharacterized protein</fullName>
    </submittedName>
</protein>
<sequence>MALLKRFERCVHHHSTTRTGRTANDAKIAKHIPVHRCTTCCEYDRTPKKPEWVFSEYQAILIEHLHHPILEFLSIFGQK</sequence>
<evidence type="ECO:0000313" key="2">
    <source>
        <dbReference type="Proteomes" id="UP001176961"/>
    </source>
</evidence>
<dbReference type="Proteomes" id="UP001176961">
    <property type="component" value="Unassembled WGS sequence"/>
</dbReference>